<evidence type="ECO:0000313" key="1">
    <source>
        <dbReference type="EMBL" id="BBY44555.1"/>
    </source>
</evidence>
<sequence>MATHPADRHLRRLTTPRAAALAGVLFALLFGTALVLVRTAVPAGAEPGSQWIAGASGQLRLSGILTPFAGIAFLWFIGVIRDGFGRYEDKFFSSVFIGSGLLFLAMTFAMSAVAAGLVASRADQADVMARDQVADFGIAMLDVLGTTYGLRMAAVFMISLATIWLRTNLMPRWLVIVTYVTALVLLVAADVSTWLVLAFPIWVLVVSVLLLVRAGVLDLDRDD</sequence>
<dbReference type="OrthoDB" id="3381134at2"/>
<gene>
    <name evidence="1" type="ORF">MCEL_28500</name>
</gene>
<dbReference type="KEGG" id="mcee:MCEL_28500"/>
<accession>A0A1X0BUS8</accession>
<reference evidence="1 2" key="1">
    <citation type="journal article" date="2019" name="Emerg. Microbes Infect.">
        <title>Comprehensive subspecies identification of 175 nontuberculous mycobacteria species based on 7547 genomic profiles.</title>
        <authorList>
            <person name="Matsumoto Y."/>
            <person name="Kinjo T."/>
            <person name="Motooka D."/>
            <person name="Nabeya D."/>
            <person name="Jung N."/>
            <person name="Uechi K."/>
            <person name="Horii T."/>
            <person name="Iida T."/>
            <person name="Fujita J."/>
            <person name="Nakamura S."/>
        </authorList>
    </citation>
    <scope>NUCLEOTIDE SEQUENCE [LARGE SCALE GENOMIC DNA]</scope>
    <source>
        <strain evidence="1 2">JCM 18439</strain>
    </source>
</reference>
<proteinExistence type="predicted"/>
<name>A0A1X0BUS8_MYCCF</name>
<dbReference type="Proteomes" id="UP000466431">
    <property type="component" value="Chromosome"/>
</dbReference>
<dbReference type="RefSeq" id="WP_083003487.1">
    <property type="nucleotide sequence ID" value="NZ_AP022591.1"/>
</dbReference>
<organism evidence="1 2">
    <name type="scientific">Mycolicibacterium celeriflavum</name>
    <name type="common">Mycobacterium celeriflavum</name>
    <dbReference type="NCBI Taxonomy" id="1249101"/>
    <lineage>
        <taxon>Bacteria</taxon>
        <taxon>Bacillati</taxon>
        <taxon>Actinomycetota</taxon>
        <taxon>Actinomycetes</taxon>
        <taxon>Mycobacteriales</taxon>
        <taxon>Mycobacteriaceae</taxon>
        <taxon>Mycolicibacterium</taxon>
    </lineage>
</organism>
<dbReference type="STRING" id="1249101.BST21_14055"/>
<dbReference type="AlphaFoldDB" id="A0A1X0BUS8"/>
<keyword evidence="2" id="KW-1185">Reference proteome</keyword>
<protein>
    <submittedName>
        <fullName evidence="1">Uncharacterized protein</fullName>
    </submittedName>
</protein>
<evidence type="ECO:0000313" key="2">
    <source>
        <dbReference type="Proteomes" id="UP000466431"/>
    </source>
</evidence>
<dbReference type="EMBL" id="AP022591">
    <property type="protein sequence ID" value="BBY44555.1"/>
    <property type="molecule type" value="Genomic_DNA"/>
</dbReference>